<evidence type="ECO:0000313" key="3">
    <source>
        <dbReference type="EMBL" id="RIJ49422.1"/>
    </source>
</evidence>
<name>A0A399T3S3_9BACT</name>
<feature type="chain" id="PRO_5017268725" description="Periplasmic heavy metal sensor" evidence="2">
    <location>
        <begin position="26"/>
        <end position="168"/>
    </location>
</feature>
<keyword evidence="2" id="KW-0732">Signal</keyword>
<evidence type="ECO:0008006" key="5">
    <source>
        <dbReference type="Google" id="ProtNLM"/>
    </source>
</evidence>
<dbReference type="Proteomes" id="UP000265926">
    <property type="component" value="Unassembled WGS sequence"/>
</dbReference>
<dbReference type="InterPro" id="IPR012899">
    <property type="entry name" value="LTXXQ"/>
</dbReference>
<feature type="signal peptide" evidence="2">
    <location>
        <begin position="1"/>
        <end position="25"/>
    </location>
</feature>
<accession>A0A399T3S3</accession>
<keyword evidence="4" id="KW-1185">Reference proteome</keyword>
<dbReference type="Pfam" id="PF07813">
    <property type="entry name" value="LTXXQ"/>
    <property type="match status" value="1"/>
</dbReference>
<protein>
    <recommendedName>
        <fullName evidence="5">Periplasmic heavy metal sensor</fullName>
    </recommendedName>
</protein>
<reference evidence="3 4" key="1">
    <citation type="submission" date="2018-08" db="EMBL/GenBank/DDBJ databases">
        <title>Pallidiluteibacterium maritimus gen. nov., sp. nov., isolated from coastal sediment.</title>
        <authorList>
            <person name="Zhou L.Y."/>
        </authorList>
    </citation>
    <scope>NUCLEOTIDE SEQUENCE [LARGE SCALE GENOMIC DNA]</scope>
    <source>
        <strain evidence="3 4">XSD2</strain>
    </source>
</reference>
<sequence length="168" mass="18453">MKTSNLKKIAWVLFALALSASTAFAQGGRQGNRNVNQQKGTCLNYISDLTEDQQSQINALNEKHMGTMDELRSKRRSTANAVEKSEIRTEMLKTVEAHRNAVRGLLTEDQQKRYDQLQANAGTGINQNVGRGNGNGGKRGRGQGNACVNGRSNRGWNQAGRGTCRFNN</sequence>
<proteinExistence type="predicted"/>
<gene>
    <name evidence="3" type="ORF">D1614_07735</name>
</gene>
<dbReference type="AlphaFoldDB" id="A0A399T3S3"/>
<dbReference type="RefSeq" id="WP_119437309.1">
    <property type="nucleotide sequence ID" value="NZ_QWGR01000003.1"/>
</dbReference>
<organism evidence="3 4">
    <name type="scientific">Maribellus luteus</name>
    <dbReference type="NCBI Taxonomy" id="2305463"/>
    <lineage>
        <taxon>Bacteria</taxon>
        <taxon>Pseudomonadati</taxon>
        <taxon>Bacteroidota</taxon>
        <taxon>Bacteroidia</taxon>
        <taxon>Marinilabiliales</taxon>
        <taxon>Prolixibacteraceae</taxon>
        <taxon>Maribellus</taxon>
    </lineage>
</organism>
<feature type="region of interest" description="Disordered" evidence="1">
    <location>
        <begin position="123"/>
        <end position="154"/>
    </location>
</feature>
<comment type="caution">
    <text evidence="3">The sequence shown here is derived from an EMBL/GenBank/DDBJ whole genome shotgun (WGS) entry which is preliminary data.</text>
</comment>
<evidence type="ECO:0000313" key="4">
    <source>
        <dbReference type="Proteomes" id="UP000265926"/>
    </source>
</evidence>
<dbReference type="GO" id="GO:0042597">
    <property type="term" value="C:periplasmic space"/>
    <property type="evidence" value="ECO:0007669"/>
    <property type="project" value="InterPro"/>
</dbReference>
<evidence type="ECO:0000256" key="1">
    <source>
        <dbReference type="SAM" id="MobiDB-lite"/>
    </source>
</evidence>
<evidence type="ECO:0000256" key="2">
    <source>
        <dbReference type="SAM" id="SignalP"/>
    </source>
</evidence>
<dbReference type="EMBL" id="QWGR01000003">
    <property type="protein sequence ID" value="RIJ49422.1"/>
    <property type="molecule type" value="Genomic_DNA"/>
</dbReference>
<dbReference type="OrthoDB" id="1122724at2"/>